<protein>
    <recommendedName>
        <fullName evidence="8">Heme haloperoxidase family profile domain-containing protein</fullName>
    </recommendedName>
</protein>
<dbReference type="Pfam" id="PF01328">
    <property type="entry name" value="Peroxidase_2"/>
    <property type="match status" value="1"/>
</dbReference>
<evidence type="ECO:0000256" key="7">
    <source>
        <dbReference type="ARBA" id="ARBA00025795"/>
    </source>
</evidence>
<evidence type="ECO:0000313" key="9">
    <source>
        <dbReference type="EMBL" id="EMC93181.1"/>
    </source>
</evidence>
<feature type="domain" description="Heme haloperoxidase family profile" evidence="8">
    <location>
        <begin position="31"/>
        <end position="235"/>
    </location>
</feature>
<dbReference type="AlphaFoldDB" id="M2M9R5"/>
<evidence type="ECO:0000256" key="1">
    <source>
        <dbReference type="ARBA" id="ARBA00001970"/>
    </source>
</evidence>
<dbReference type="PROSITE" id="PS51405">
    <property type="entry name" value="HEME_HALOPEROXIDASE"/>
    <property type="match status" value="1"/>
</dbReference>
<dbReference type="RefSeq" id="XP_007679186.1">
    <property type="nucleotide sequence ID" value="XM_007680996.1"/>
</dbReference>
<dbReference type="Gene3D" id="1.10.489.10">
    <property type="entry name" value="Chloroperoxidase-like"/>
    <property type="match status" value="1"/>
</dbReference>
<organism evidence="9 10">
    <name type="scientific">Baudoinia panamericana (strain UAMH 10762)</name>
    <name type="common">Angels' share fungus</name>
    <name type="synonym">Baudoinia compniacensis (strain UAMH 10762)</name>
    <dbReference type="NCBI Taxonomy" id="717646"/>
    <lineage>
        <taxon>Eukaryota</taxon>
        <taxon>Fungi</taxon>
        <taxon>Dikarya</taxon>
        <taxon>Ascomycota</taxon>
        <taxon>Pezizomycotina</taxon>
        <taxon>Dothideomycetes</taxon>
        <taxon>Dothideomycetidae</taxon>
        <taxon>Mycosphaerellales</taxon>
        <taxon>Teratosphaeriaceae</taxon>
        <taxon>Baudoinia</taxon>
    </lineage>
</organism>
<keyword evidence="2" id="KW-0575">Peroxidase</keyword>
<evidence type="ECO:0000256" key="5">
    <source>
        <dbReference type="ARBA" id="ARBA00023002"/>
    </source>
</evidence>
<dbReference type="Proteomes" id="UP000011761">
    <property type="component" value="Unassembled WGS sequence"/>
</dbReference>
<accession>M2M9R5</accession>
<dbReference type="HOGENOM" id="CLU_050230_6_0_1"/>
<evidence type="ECO:0000256" key="4">
    <source>
        <dbReference type="ARBA" id="ARBA00022723"/>
    </source>
</evidence>
<dbReference type="OMA" id="KEANHDY"/>
<keyword evidence="6" id="KW-0408">Iron</keyword>
<dbReference type="EMBL" id="KB445560">
    <property type="protein sequence ID" value="EMC93181.1"/>
    <property type="molecule type" value="Genomic_DNA"/>
</dbReference>
<keyword evidence="4" id="KW-0479">Metal-binding</keyword>
<dbReference type="InterPro" id="IPR000028">
    <property type="entry name" value="Chloroperoxidase"/>
</dbReference>
<evidence type="ECO:0000259" key="8">
    <source>
        <dbReference type="PROSITE" id="PS51405"/>
    </source>
</evidence>
<name>M2M9R5_BAUPA</name>
<keyword evidence="10" id="KW-1185">Reference proteome</keyword>
<keyword evidence="5" id="KW-0560">Oxidoreductase</keyword>
<evidence type="ECO:0000256" key="6">
    <source>
        <dbReference type="ARBA" id="ARBA00023004"/>
    </source>
</evidence>
<gene>
    <name evidence="9" type="ORF">BAUCODRAFT_36847</name>
</gene>
<dbReference type="PANTHER" id="PTHR33577">
    <property type="entry name" value="STERIGMATOCYSTIN BIOSYNTHESIS PEROXIDASE STCC-RELATED"/>
    <property type="match status" value="1"/>
</dbReference>
<dbReference type="GO" id="GO:0046872">
    <property type="term" value="F:metal ion binding"/>
    <property type="evidence" value="ECO:0007669"/>
    <property type="project" value="UniProtKB-KW"/>
</dbReference>
<evidence type="ECO:0000313" key="10">
    <source>
        <dbReference type="Proteomes" id="UP000011761"/>
    </source>
</evidence>
<dbReference type="KEGG" id="bcom:BAUCODRAFT_36847"/>
<evidence type="ECO:0000256" key="3">
    <source>
        <dbReference type="ARBA" id="ARBA00022617"/>
    </source>
</evidence>
<reference evidence="9 10" key="1">
    <citation type="journal article" date="2012" name="PLoS Pathog.">
        <title>Diverse lifestyles and strategies of plant pathogenesis encoded in the genomes of eighteen Dothideomycetes fungi.</title>
        <authorList>
            <person name="Ohm R.A."/>
            <person name="Feau N."/>
            <person name="Henrissat B."/>
            <person name="Schoch C.L."/>
            <person name="Horwitz B.A."/>
            <person name="Barry K.W."/>
            <person name="Condon B.J."/>
            <person name="Copeland A.C."/>
            <person name="Dhillon B."/>
            <person name="Glaser F."/>
            <person name="Hesse C.N."/>
            <person name="Kosti I."/>
            <person name="LaButti K."/>
            <person name="Lindquist E.A."/>
            <person name="Lucas S."/>
            <person name="Salamov A.A."/>
            <person name="Bradshaw R.E."/>
            <person name="Ciuffetti L."/>
            <person name="Hamelin R.C."/>
            <person name="Kema G.H.J."/>
            <person name="Lawrence C."/>
            <person name="Scott J.A."/>
            <person name="Spatafora J.W."/>
            <person name="Turgeon B.G."/>
            <person name="de Wit P.J.G.M."/>
            <person name="Zhong S."/>
            <person name="Goodwin S.B."/>
            <person name="Grigoriev I.V."/>
        </authorList>
    </citation>
    <scope>NUCLEOTIDE SEQUENCE [LARGE SCALE GENOMIC DNA]</scope>
    <source>
        <strain evidence="9 10">UAMH 10762</strain>
    </source>
</reference>
<comment type="cofactor">
    <cofactor evidence="1">
        <name>heme b</name>
        <dbReference type="ChEBI" id="CHEBI:60344"/>
    </cofactor>
</comment>
<dbReference type="GeneID" id="19113092"/>
<sequence length="260" mass="29344">MGGFSWSHLFTPILSLFRPKPNAEIEALKEANHDYIRGDESQRSPCPFLNSLANHNYLPRDGKAITKAKLKAALIVAGNSTPLFADVLSSIVKSVTRKDGTFTLVDLRRHNAVEHDASFTRLDARQGDNYTFQPAMFEAMVKDAHGGPINRDSIARTRARRDREEKAAGNGAGVTFWRSPRLYVTTWSQACILLQTFGEEIGVEELRKFYTEERLVEGWVGEKKKRMTFLGQLGDMASVWWKHFFIQIDGAAVKDPLKGW</sequence>
<proteinExistence type="inferred from homology"/>
<dbReference type="InterPro" id="IPR036851">
    <property type="entry name" value="Chloroperoxidase-like_sf"/>
</dbReference>
<dbReference type="PANTHER" id="PTHR33577:SF9">
    <property type="entry name" value="PEROXIDASE STCC"/>
    <property type="match status" value="1"/>
</dbReference>
<evidence type="ECO:0000256" key="2">
    <source>
        <dbReference type="ARBA" id="ARBA00022559"/>
    </source>
</evidence>
<dbReference type="eggNOG" id="ENOG502QTVQ">
    <property type="taxonomic scope" value="Eukaryota"/>
</dbReference>
<dbReference type="SUPFAM" id="SSF47571">
    <property type="entry name" value="Cloroperoxidase"/>
    <property type="match status" value="1"/>
</dbReference>
<comment type="similarity">
    <text evidence="7">Belongs to the chloroperoxidase family.</text>
</comment>
<dbReference type="GO" id="GO:0004601">
    <property type="term" value="F:peroxidase activity"/>
    <property type="evidence" value="ECO:0007669"/>
    <property type="project" value="UniProtKB-KW"/>
</dbReference>
<keyword evidence="3" id="KW-0349">Heme</keyword>
<dbReference type="OrthoDB" id="407298at2759"/>